<dbReference type="PANTHER" id="PTHR34477">
    <property type="entry name" value="UPF0213 PROTEIN YHBQ"/>
    <property type="match status" value="1"/>
</dbReference>
<comment type="caution">
    <text evidence="3">The sequence shown here is derived from an EMBL/GenBank/DDBJ whole genome shotgun (WGS) entry which is preliminary data.</text>
</comment>
<dbReference type="PROSITE" id="PS50164">
    <property type="entry name" value="GIY_YIG"/>
    <property type="match status" value="1"/>
</dbReference>
<protein>
    <submittedName>
        <fullName evidence="3">GIY-YIG nuclease family protein</fullName>
    </submittedName>
</protein>
<keyword evidence="4" id="KW-1185">Reference proteome</keyword>
<dbReference type="OrthoDB" id="287318at2"/>
<accession>A0A5M6I1P8</accession>
<comment type="similarity">
    <text evidence="1">Belongs to the UPF0213 family.</text>
</comment>
<feature type="domain" description="GIY-YIG" evidence="2">
    <location>
        <begin position="1"/>
        <end position="77"/>
    </location>
</feature>
<dbReference type="AlphaFoldDB" id="A0A5M6I1P8"/>
<organism evidence="3 4">
    <name type="scientific">Blastochloris sulfoviridis</name>
    <dbReference type="NCBI Taxonomy" id="50712"/>
    <lineage>
        <taxon>Bacteria</taxon>
        <taxon>Pseudomonadati</taxon>
        <taxon>Pseudomonadota</taxon>
        <taxon>Alphaproteobacteria</taxon>
        <taxon>Hyphomicrobiales</taxon>
        <taxon>Blastochloridaceae</taxon>
        <taxon>Blastochloris</taxon>
    </lineage>
</organism>
<gene>
    <name evidence="3" type="ORF">F1193_07065</name>
</gene>
<dbReference type="InterPro" id="IPR035901">
    <property type="entry name" value="GIY-YIG_endonuc_sf"/>
</dbReference>
<dbReference type="InterPro" id="IPR000305">
    <property type="entry name" value="GIY-YIG_endonuc"/>
</dbReference>
<sequence>MRYAVYMLATRKDGPLYVGVTNDLVRRVFEHRSGAVRGFTWQFNIHRLVWFEPHDSIEAAIIREKQIKRWHRAWKVEMIEAENPGWDDLYERIAGAFPEDDPGSRLTPRPG</sequence>
<evidence type="ECO:0000256" key="1">
    <source>
        <dbReference type="ARBA" id="ARBA00007435"/>
    </source>
</evidence>
<evidence type="ECO:0000313" key="4">
    <source>
        <dbReference type="Proteomes" id="UP000323886"/>
    </source>
</evidence>
<proteinExistence type="inferred from homology"/>
<dbReference type="Pfam" id="PF01541">
    <property type="entry name" value="GIY-YIG"/>
    <property type="match status" value="1"/>
</dbReference>
<reference evidence="3 4" key="1">
    <citation type="submission" date="2019-09" db="EMBL/GenBank/DDBJ databases">
        <title>Draft Whole-Genome sequence of Blastochloris sulfoviridis DSM 729.</title>
        <authorList>
            <person name="Meyer T.E."/>
            <person name="Kyndt J.A."/>
        </authorList>
    </citation>
    <scope>NUCLEOTIDE SEQUENCE [LARGE SCALE GENOMIC DNA]</scope>
    <source>
        <strain evidence="3 4">DSM 729</strain>
    </source>
</reference>
<name>A0A5M6I1P8_9HYPH</name>
<evidence type="ECO:0000259" key="2">
    <source>
        <dbReference type="PROSITE" id="PS50164"/>
    </source>
</evidence>
<dbReference type="Proteomes" id="UP000323886">
    <property type="component" value="Unassembled WGS sequence"/>
</dbReference>
<evidence type="ECO:0000313" key="3">
    <source>
        <dbReference type="EMBL" id="KAA5602121.1"/>
    </source>
</evidence>
<dbReference type="CDD" id="cd10448">
    <property type="entry name" value="GIY-YIG_unchar_3"/>
    <property type="match status" value="1"/>
</dbReference>
<dbReference type="PANTHER" id="PTHR34477:SF5">
    <property type="entry name" value="BSL5627 PROTEIN"/>
    <property type="match status" value="1"/>
</dbReference>
<dbReference type="SMART" id="SM00465">
    <property type="entry name" value="GIYc"/>
    <property type="match status" value="1"/>
</dbReference>
<dbReference type="Gene3D" id="3.40.1440.10">
    <property type="entry name" value="GIY-YIG endonuclease"/>
    <property type="match status" value="1"/>
</dbReference>
<dbReference type="InterPro" id="IPR050190">
    <property type="entry name" value="UPF0213_domain"/>
</dbReference>
<dbReference type="SUPFAM" id="SSF82771">
    <property type="entry name" value="GIY-YIG endonuclease"/>
    <property type="match status" value="1"/>
</dbReference>
<dbReference type="RefSeq" id="WP_150096978.1">
    <property type="nucleotide sequence ID" value="NZ_VWPL01000009.1"/>
</dbReference>
<dbReference type="EMBL" id="VWPL01000009">
    <property type="protein sequence ID" value="KAA5602121.1"/>
    <property type="molecule type" value="Genomic_DNA"/>
</dbReference>